<dbReference type="EMBL" id="BLJY01000016">
    <property type="protein sequence ID" value="GFF21744.1"/>
    <property type="molecule type" value="Genomic_DNA"/>
</dbReference>
<sequence length="131" mass="14524">MALQNNRMAMDTVREVLDCPCSHGMSVALLLILTTHQVMESYRTVLIQHQAGPSAPHNQSATGNDYLLPIRDTPLAIGGYLLDDNMRAKVIVQAEIMRNQPEEAVLGTYVEALRAGLNELLHTLDDQRTDI</sequence>
<dbReference type="OrthoDB" id="2740448at2759"/>
<dbReference type="InterPro" id="IPR013700">
    <property type="entry name" value="AflR"/>
</dbReference>
<keyword evidence="5" id="KW-0539">Nucleus</keyword>
<reference evidence="7 8" key="1">
    <citation type="submission" date="2020-01" db="EMBL/GenBank/DDBJ databases">
        <title>Aspergillus terreus IFO 6365 whole genome shotgun sequence.</title>
        <authorList>
            <person name="Kanamasa S."/>
            <person name="Takahashi H."/>
        </authorList>
    </citation>
    <scope>NUCLEOTIDE SEQUENCE [LARGE SCALE GENOMIC DNA]</scope>
    <source>
        <strain evidence="7 8">IFO 6365</strain>
    </source>
</reference>
<evidence type="ECO:0000256" key="2">
    <source>
        <dbReference type="ARBA" id="ARBA00023015"/>
    </source>
</evidence>
<dbReference type="GO" id="GO:0045122">
    <property type="term" value="P:aflatoxin biosynthetic process"/>
    <property type="evidence" value="ECO:0007669"/>
    <property type="project" value="InterPro"/>
</dbReference>
<keyword evidence="8" id="KW-1185">Reference proteome</keyword>
<feature type="domain" description="Aflatoxin regulatory protein" evidence="6">
    <location>
        <begin position="3"/>
        <end position="57"/>
    </location>
</feature>
<dbReference type="GO" id="GO:0003677">
    <property type="term" value="F:DNA binding"/>
    <property type="evidence" value="ECO:0007669"/>
    <property type="project" value="UniProtKB-KW"/>
</dbReference>
<proteinExistence type="predicted"/>
<evidence type="ECO:0000256" key="3">
    <source>
        <dbReference type="ARBA" id="ARBA00023125"/>
    </source>
</evidence>
<keyword evidence="1" id="KW-0479">Metal-binding</keyword>
<evidence type="ECO:0000256" key="4">
    <source>
        <dbReference type="ARBA" id="ARBA00023163"/>
    </source>
</evidence>
<evidence type="ECO:0000313" key="8">
    <source>
        <dbReference type="Proteomes" id="UP000452235"/>
    </source>
</evidence>
<keyword evidence="4" id="KW-0804">Transcription</keyword>
<dbReference type="Proteomes" id="UP000452235">
    <property type="component" value="Unassembled WGS sequence"/>
</dbReference>
<keyword evidence="3 7" id="KW-0238">DNA-binding</keyword>
<evidence type="ECO:0000313" key="7">
    <source>
        <dbReference type="EMBL" id="GFF21744.1"/>
    </source>
</evidence>
<protein>
    <submittedName>
        <fullName evidence="7">Zn(2)-C6 fungal-type DNA-binding domain protein</fullName>
    </submittedName>
</protein>
<evidence type="ECO:0000259" key="6">
    <source>
        <dbReference type="Pfam" id="PF08493"/>
    </source>
</evidence>
<dbReference type="GO" id="GO:0005634">
    <property type="term" value="C:nucleus"/>
    <property type="evidence" value="ECO:0007669"/>
    <property type="project" value="InterPro"/>
</dbReference>
<evidence type="ECO:0000256" key="1">
    <source>
        <dbReference type="ARBA" id="ARBA00022723"/>
    </source>
</evidence>
<dbReference type="GO" id="GO:0006355">
    <property type="term" value="P:regulation of DNA-templated transcription"/>
    <property type="evidence" value="ECO:0007669"/>
    <property type="project" value="InterPro"/>
</dbReference>
<dbReference type="GO" id="GO:0046872">
    <property type="term" value="F:metal ion binding"/>
    <property type="evidence" value="ECO:0007669"/>
    <property type="project" value="UniProtKB-KW"/>
</dbReference>
<evidence type="ECO:0000256" key="5">
    <source>
        <dbReference type="ARBA" id="ARBA00023242"/>
    </source>
</evidence>
<organism evidence="7 8">
    <name type="scientific">Aspergillus terreus</name>
    <dbReference type="NCBI Taxonomy" id="33178"/>
    <lineage>
        <taxon>Eukaryota</taxon>
        <taxon>Fungi</taxon>
        <taxon>Dikarya</taxon>
        <taxon>Ascomycota</taxon>
        <taxon>Pezizomycotina</taxon>
        <taxon>Eurotiomycetes</taxon>
        <taxon>Eurotiomycetidae</taxon>
        <taxon>Eurotiales</taxon>
        <taxon>Aspergillaceae</taxon>
        <taxon>Aspergillus</taxon>
        <taxon>Aspergillus subgen. Circumdati</taxon>
    </lineage>
</organism>
<dbReference type="AlphaFoldDB" id="A0A5M3ZDR8"/>
<name>A0A5M3ZDR8_ASPTE</name>
<accession>A0A5M3ZDR8</accession>
<keyword evidence="2" id="KW-0805">Transcription regulation</keyword>
<comment type="caution">
    <text evidence="7">The sequence shown here is derived from an EMBL/GenBank/DDBJ whole genome shotgun (WGS) entry which is preliminary data.</text>
</comment>
<gene>
    <name evidence="7" type="ORF">ATEIFO6365_0016006800</name>
</gene>
<dbReference type="Pfam" id="PF08493">
    <property type="entry name" value="AflR"/>
    <property type="match status" value="1"/>
</dbReference>